<evidence type="ECO:0000256" key="1">
    <source>
        <dbReference type="ARBA" id="ARBA00004609"/>
    </source>
</evidence>
<dbReference type="PANTHER" id="PTHR34992:SF2">
    <property type="entry name" value="COPPER ACQUISITION FACTOR BIM1-LIKE DOMAIN-CONTAINING PROTEIN"/>
    <property type="match status" value="1"/>
</dbReference>
<feature type="domain" description="Copper acquisition factor BIM1-like" evidence="9">
    <location>
        <begin position="19"/>
        <end position="185"/>
    </location>
</feature>
<evidence type="ECO:0000259" key="9">
    <source>
        <dbReference type="Pfam" id="PF20238"/>
    </source>
</evidence>
<keyword evidence="5" id="KW-0472">Membrane</keyword>
<dbReference type="InterPro" id="IPR046530">
    <property type="entry name" value="BIM1-like_dom"/>
</dbReference>
<dbReference type="AlphaFoldDB" id="A0A0A2VKI3"/>
<sequence length="249" mass="25430">MLSQTALFLAAAAIQPVTAHFGLTQPQWRADTLAAENEAKYSQWTYPCTPPRASLPPLPPIPDVIFFVPLTKEKGAGVPYGAGNTTDWPLDGGPLELELHHKWTYVFVNLGLGGNTTNFNLTLTPELWNTTGKGTFCVEKLAVPSGIAEGTRGTIQIVTSGNSGSALYNCADIRFTKDAKNATCTGNGVTLNKVQESGNATSTSGSSGAAAPSASAGGKSAAGAAATVNGGMLATVVGAAALFALGSSL</sequence>
<evidence type="ECO:0000256" key="3">
    <source>
        <dbReference type="ARBA" id="ARBA00022622"/>
    </source>
</evidence>
<evidence type="ECO:0000256" key="8">
    <source>
        <dbReference type="SAM" id="SignalP"/>
    </source>
</evidence>
<feature type="chain" id="PRO_5001995717" description="Copper acquisition factor BIM1-like domain-containing protein" evidence="8">
    <location>
        <begin position="20"/>
        <end position="249"/>
    </location>
</feature>
<dbReference type="GO" id="GO:0005886">
    <property type="term" value="C:plasma membrane"/>
    <property type="evidence" value="ECO:0007669"/>
    <property type="project" value="UniProtKB-SubCell"/>
</dbReference>
<evidence type="ECO:0000256" key="2">
    <source>
        <dbReference type="ARBA" id="ARBA00022475"/>
    </source>
</evidence>
<dbReference type="InterPro" id="IPR046936">
    <property type="entry name" value="BIM1-like"/>
</dbReference>
<dbReference type="PANTHER" id="PTHR34992">
    <property type="entry name" value="HYPHAL ANASTAMOSIS-7 PROTEIN"/>
    <property type="match status" value="1"/>
</dbReference>
<evidence type="ECO:0000256" key="5">
    <source>
        <dbReference type="ARBA" id="ARBA00023136"/>
    </source>
</evidence>
<dbReference type="OrthoDB" id="5333578at2759"/>
<dbReference type="CDD" id="cd21176">
    <property type="entry name" value="LPMO_auxiliary-like"/>
    <property type="match status" value="1"/>
</dbReference>
<evidence type="ECO:0000313" key="11">
    <source>
        <dbReference type="Proteomes" id="UP000030106"/>
    </source>
</evidence>
<feature type="signal peptide" evidence="8">
    <location>
        <begin position="1"/>
        <end position="19"/>
    </location>
</feature>
<dbReference type="STRING" id="1245745.A0A0A2VKI3"/>
<dbReference type="HOGENOM" id="CLU_070647_2_1_1"/>
<evidence type="ECO:0000256" key="7">
    <source>
        <dbReference type="ARBA" id="ARBA00023288"/>
    </source>
</evidence>
<evidence type="ECO:0000313" key="10">
    <source>
        <dbReference type="EMBL" id="KGQ08391.1"/>
    </source>
</evidence>
<proteinExistence type="predicted"/>
<keyword evidence="4 8" id="KW-0732">Signal</keyword>
<keyword evidence="3" id="KW-0336">GPI-anchor</keyword>
<reference evidence="10 11" key="1">
    <citation type="submission" date="2012-10" db="EMBL/GenBank/DDBJ databases">
        <title>Genome sequencing and analysis of entomopathogenic fungi Beauveria bassiana D1-5.</title>
        <authorList>
            <person name="Li Q."/>
            <person name="Wang L."/>
            <person name="Zhang Z."/>
            <person name="Wang Q."/>
            <person name="Ren J."/>
            <person name="Wang M."/>
            <person name="Xu W."/>
            <person name="Wang J."/>
            <person name="Lu Y."/>
            <person name="Du Q."/>
            <person name="Sun Z."/>
        </authorList>
    </citation>
    <scope>NUCLEOTIDE SEQUENCE [LARGE SCALE GENOMIC DNA]</scope>
    <source>
        <strain evidence="10 11">D1-5</strain>
    </source>
</reference>
<dbReference type="Proteomes" id="UP000030106">
    <property type="component" value="Unassembled WGS sequence"/>
</dbReference>
<evidence type="ECO:0000256" key="4">
    <source>
        <dbReference type="ARBA" id="ARBA00022729"/>
    </source>
</evidence>
<comment type="subcellular location">
    <subcellularLocation>
        <location evidence="1">Cell membrane</location>
        <topology evidence="1">Lipid-anchor</topology>
        <topology evidence="1">GPI-anchor</topology>
    </subcellularLocation>
</comment>
<keyword evidence="2" id="KW-1003">Cell membrane</keyword>
<gene>
    <name evidence="10" type="ORF">BBAD15_g6267</name>
</gene>
<name>A0A0A2VKI3_BEABA</name>
<keyword evidence="7" id="KW-0449">Lipoprotein</keyword>
<dbReference type="Pfam" id="PF20238">
    <property type="entry name" value="BIM1-like_dom"/>
    <property type="match status" value="1"/>
</dbReference>
<protein>
    <recommendedName>
        <fullName evidence="9">Copper acquisition factor BIM1-like domain-containing protein</fullName>
    </recommendedName>
</protein>
<evidence type="ECO:0000256" key="6">
    <source>
        <dbReference type="ARBA" id="ARBA00023180"/>
    </source>
</evidence>
<keyword evidence="6" id="KW-0325">Glycoprotein</keyword>
<dbReference type="EMBL" id="ANFO01000584">
    <property type="protein sequence ID" value="KGQ08391.1"/>
    <property type="molecule type" value="Genomic_DNA"/>
</dbReference>
<accession>A0A0A2VKI3</accession>
<comment type="caution">
    <text evidence="10">The sequence shown here is derived from an EMBL/GenBank/DDBJ whole genome shotgun (WGS) entry which is preliminary data.</text>
</comment>
<organism evidence="10 11">
    <name type="scientific">Beauveria bassiana D1-5</name>
    <dbReference type="NCBI Taxonomy" id="1245745"/>
    <lineage>
        <taxon>Eukaryota</taxon>
        <taxon>Fungi</taxon>
        <taxon>Dikarya</taxon>
        <taxon>Ascomycota</taxon>
        <taxon>Pezizomycotina</taxon>
        <taxon>Sordariomycetes</taxon>
        <taxon>Hypocreomycetidae</taxon>
        <taxon>Hypocreales</taxon>
        <taxon>Cordycipitaceae</taxon>
        <taxon>Beauveria</taxon>
    </lineage>
</organism>
<dbReference type="GO" id="GO:0098552">
    <property type="term" value="C:side of membrane"/>
    <property type="evidence" value="ECO:0007669"/>
    <property type="project" value="UniProtKB-KW"/>
</dbReference>